<feature type="region of interest" description="Disordered" evidence="1">
    <location>
        <begin position="1"/>
        <end position="36"/>
    </location>
</feature>
<dbReference type="EMBL" id="DSYQ01000020">
    <property type="protein sequence ID" value="HGT71338.1"/>
    <property type="molecule type" value="Genomic_DNA"/>
</dbReference>
<evidence type="ECO:0000256" key="1">
    <source>
        <dbReference type="SAM" id="MobiDB-lite"/>
    </source>
</evidence>
<name>A0A7C4R5E7_UNCC3</name>
<organism evidence="2">
    <name type="scientific">candidate division CPR3 bacterium</name>
    <dbReference type="NCBI Taxonomy" id="2268181"/>
    <lineage>
        <taxon>Bacteria</taxon>
        <taxon>Bacteria division CPR3</taxon>
    </lineage>
</organism>
<comment type="caution">
    <text evidence="2">The sequence shown here is derived from an EMBL/GenBank/DDBJ whole genome shotgun (WGS) entry which is preliminary data.</text>
</comment>
<gene>
    <name evidence="2" type="ORF">ENT43_03710</name>
</gene>
<reference evidence="2" key="1">
    <citation type="journal article" date="2020" name="mSystems">
        <title>Genome- and Community-Level Interaction Insights into Carbon Utilization and Element Cycling Functions of Hydrothermarchaeota in Hydrothermal Sediment.</title>
        <authorList>
            <person name="Zhou Z."/>
            <person name="Liu Y."/>
            <person name="Xu W."/>
            <person name="Pan J."/>
            <person name="Luo Z.H."/>
            <person name="Li M."/>
        </authorList>
    </citation>
    <scope>NUCLEOTIDE SEQUENCE [LARGE SCALE GENOMIC DNA]</scope>
    <source>
        <strain evidence="2">SpSt-579</strain>
    </source>
</reference>
<feature type="compositionally biased region" description="Basic and acidic residues" evidence="1">
    <location>
        <begin position="27"/>
        <end position="36"/>
    </location>
</feature>
<sequence>MEEKNLQKSDNGPKIKKTTIYHFPNSGEKEEKQSESLKTKKSLFARVKEFVSSLFKDGGEFDIMSSEEDIEEANDLTRIEKKKIEGSVFGFTLTETILNIKKDVFDNLSFVSNFVPFILEDGTIVNIYFSSGSERSFPTEEDIQKNIGFIFKQETRFFFSGSLEESQAKFLSVCYSKKMRSDQSFIKNCLQKEWDHIEKMRSREKDGIIQKKHSFDQVNFLRKDFHCFESLEYIYSLEKNLHHYFDSDHNTKNISKAFNDFFECYRNIEANLRLYKDLYGVERSKHSFTRVEKIFYGFDILVAKIENLISLNSRRIQFIGYKKKQIEDEKVFNDFISLIKEEQKVLIKISGIFKDWKKARGDWACSANISSHTEISYCPRRFMEVIIDNKGNSSERDFCCCNEEGITLGKCYLDQGEKPIYCIR</sequence>
<dbReference type="AlphaFoldDB" id="A0A7C4R5E7"/>
<feature type="compositionally biased region" description="Basic and acidic residues" evidence="1">
    <location>
        <begin position="1"/>
        <end position="13"/>
    </location>
</feature>
<evidence type="ECO:0000313" key="2">
    <source>
        <dbReference type="EMBL" id="HGT71338.1"/>
    </source>
</evidence>
<proteinExistence type="predicted"/>
<protein>
    <submittedName>
        <fullName evidence="2">Uncharacterized protein</fullName>
    </submittedName>
</protein>
<accession>A0A7C4R5E7</accession>